<gene>
    <name evidence="1" type="ORF">H2198_004416</name>
</gene>
<evidence type="ECO:0000313" key="2">
    <source>
        <dbReference type="Proteomes" id="UP001172386"/>
    </source>
</evidence>
<protein>
    <submittedName>
        <fullName evidence="1">Uncharacterized protein</fullName>
    </submittedName>
</protein>
<proteinExistence type="predicted"/>
<dbReference type="EMBL" id="JAPDRQ010000066">
    <property type="protein sequence ID" value="KAJ9657293.1"/>
    <property type="molecule type" value="Genomic_DNA"/>
</dbReference>
<accession>A0ACC3A941</accession>
<reference evidence="1" key="1">
    <citation type="submission" date="2022-10" db="EMBL/GenBank/DDBJ databases">
        <title>Culturing micro-colonial fungi from biological soil crusts in the Mojave desert and describing Neophaeococcomyces mojavensis, and introducing the new genera and species Taxawa tesnikishii.</title>
        <authorList>
            <person name="Kurbessoian T."/>
            <person name="Stajich J.E."/>
        </authorList>
    </citation>
    <scope>NUCLEOTIDE SEQUENCE</scope>
    <source>
        <strain evidence="1">JES_112</strain>
    </source>
</reference>
<organism evidence="1 2">
    <name type="scientific">Neophaeococcomyces mojaviensis</name>
    <dbReference type="NCBI Taxonomy" id="3383035"/>
    <lineage>
        <taxon>Eukaryota</taxon>
        <taxon>Fungi</taxon>
        <taxon>Dikarya</taxon>
        <taxon>Ascomycota</taxon>
        <taxon>Pezizomycotina</taxon>
        <taxon>Eurotiomycetes</taxon>
        <taxon>Chaetothyriomycetidae</taxon>
        <taxon>Chaetothyriales</taxon>
        <taxon>Chaetothyriales incertae sedis</taxon>
        <taxon>Neophaeococcomyces</taxon>
    </lineage>
</organism>
<name>A0ACC3A941_9EURO</name>
<keyword evidence="2" id="KW-1185">Reference proteome</keyword>
<evidence type="ECO:0000313" key="1">
    <source>
        <dbReference type="EMBL" id="KAJ9657293.1"/>
    </source>
</evidence>
<comment type="caution">
    <text evidence="1">The sequence shown here is derived from an EMBL/GenBank/DDBJ whole genome shotgun (WGS) entry which is preliminary data.</text>
</comment>
<sequence length="431" mass="48543">MARKLPWTAGTSTTLEINTRKSTSTSPRSPSAKRRKLSTPTKPKPEPPSHQPSLLDFSSPLSSPKRPRPDNRNNGRQGHAPSTSPPPAPPNVEYMREGLDKDDAYTMVEDEFYDVAKGFTAHLHHAEYKRLMREAKERKMAQKQGFGFASMEIPETATHETRQRLKRNALEEQQTIGLRGMLGDGRLVDSSGEGEEDEVKREEKKVGDPWAGTTLAGLMGYEPGSAKTSLKGLEEVRSGTRAAQGYGPSTTRAERAAREGSEEETDAVQVGKEQKASTEHKAEAIETTSRSRVAEKTSKDKPDPLLASRRLFRDQPSSSRLGRTAQNEPTFKATIKKEKDETSSPPIKQEETQEQRFRKSAPQRKYHKFIDDLDDFDDERFERTKQVTTQSRSVSPIKAIPRPRLIKKEKDDGRERDRTYDRLDEVPVFLA</sequence>
<dbReference type="Proteomes" id="UP001172386">
    <property type="component" value="Unassembled WGS sequence"/>
</dbReference>